<evidence type="ECO:0000313" key="2">
    <source>
        <dbReference type="EMBL" id="NMF58782.1"/>
    </source>
</evidence>
<accession>A0ABX1LY35</accession>
<evidence type="ECO:0000313" key="3">
    <source>
        <dbReference type="Proteomes" id="UP000738376"/>
    </source>
</evidence>
<proteinExistence type="predicted"/>
<feature type="transmembrane region" description="Helical" evidence="1">
    <location>
        <begin position="36"/>
        <end position="55"/>
    </location>
</feature>
<sequence>MLYASKVLTTVKTSDREGFLGSINQSTLPLQNAGGVSLLLVLLWGAIGATAYYYWKLHKTQKQLKIEKVKSHELAKKLKLALHTINEHERNPDLIHSREFNLDYLSMRMEEPHFCDVILAQIKVNLRQKVAPALMPTAADSGQVRKVDVVFDVSYQPEHHDDSQLRVLFRIHVKLSKIPTHGSHSILKELEAGLENFVSASDENRNWQPTIQGRLAVISWDQNAKPTPLLVIEQTNEGTNVLMRNKRLANSRK</sequence>
<dbReference type="RefSeq" id="WP_169363636.1">
    <property type="nucleotide sequence ID" value="NZ_JAAVJL010000001.1"/>
</dbReference>
<organism evidence="2 3">
    <name type="scientific">Pseudanabaena yagii GIHE-NHR1</name>
    <dbReference type="NCBI Taxonomy" id="2722753"/>
    <lineage>
        <taxon>Bacteria</taxon>
        <taxon>Bacillati</taxon>
        <taxon>Cyanobacteriota</taxon>
        <taxon>Cyanophyceae</taxon>
        <taxon>Pseudanabaenales</taxon>
        <taxon>Pseudanabaenaceae</taxon>
        <taxon>Pseudanabaena</taxon>
        <taxon>Pseudanabaena yagii</taxon>
    </lineage>
</organism>
<name>A0ABX1LY35_9CYAN</name>
<dbReference type="EMBL" id="JAAVJL010000001">
    <property type="protein sequence ID" value="NMF58782.1"/>
    <property type="molecule type" value="Genomic_DNA"/>
</dbReference>
<keyword evidence="1" id="KW-0472">Membrane</keyword>
<keyword evidence="1" id="KW-0812">Transmembrane</keyword>
<protein>
    <submittedName>
        <fullName evidence="2">Uncharacterized protein</fullName>
    </submittedName>
</protein>
<reference evidence="2 3" key="1">
    <citation type="submission" date="2020-03" db="EMBL/GenBank/DDBJ databases">
        <title>Draft Genome Sequence of 2-Methylisoborneol Producing Pseudanabaena yagii Strain GIHE-NHR1 Isolated from North Han River in South Korea.</title>
        <authorList>
            <person name="Jeong J."/>
        </authorList>
    </citation>
    <scope>NUCLEOTIDE SEQUENCE [LARGE SCALE GENOMIC DNA]</scope>
    <source>
        <strain evidence="2 3">GIHE-NHR1</strain>
    </source>
</reference>
<gene>
    <name evidence="2" type="ORF">HC246_12305</name>
</gene>
<evidence type="ECO:0000256" key="1">
    <source>
        <dbReference type="SAM" id="Phobius"/>
    </source>
</evidence>
<dbReference type="Proteomes" id="UP000738376">
    <property type="component" value="Unassembled WGS sequence"/>
</dbReference>
<comment type="caution">
    <text evidence="2">The sequence shown here is derived from an EMBL/GenBank/DDBJ whole genome shotgun (WGS) entry which is preliminary data.</text>
</comment>
<keyword evidence="3" id="KW-1185">Reference proteome</keyword>
<keyword evidence="1" id="KW-1133">Transmembrane helix</keyword>